<comment type="caution">
    <text evidence="2">The sequence shown here is derived from an EMBL/GenBank/DDBJ whole genome shotgun (WGS) entry which is preliminary data.</text>
</comment>
<gene>
    <name evidence="2" type="ORF">PHYPSEUDO_003252</name>
</gene>
<keyword evidence="3" id="KW-1185">Reference proteome</keyword>
<feature type="compositionally biased region" description="Basic residues" evidence="1">
    <location>
        <begin position="128"/>
        <end position="139"/>
    </location>
</feature>
<sequence length="154" mass="16718">MSECSLPLPLEKYVLPQFRELLVQGVIDTGDIGKVVARIFLLLAMNATIMNGDPVDDFMLVGGEKRFKGQFCSVKRFLGVLDGSFQTASESEACEKKQAKQKKSKHTDVAGPTVLNVEVEEIQTSKKKKKSAVRQKLKTKANATASRGGASSLG</sequence>
<accession>A0A8T1V2I2</accession>
<dbReference type="OrthoDB" id="10584929at2759"/>
<evidence type="ECO:0000313" key="2">
    <source>
        <dbReference type="EMBL" id="KAG7375141.1"/>
    </source>
</evidence>
<dbReference type="Proteomes" id="UP000694044">
    <property type="component" value="Unassembled WGS sequence"/>
</dbReference>
<evidence type="ECO:0000256" key="1">
    <source>
        <dbReference type="SAM" id="MobiDB-lite"/>
    </source>
</evidence>
<name>A0A8T1V2I2_9STRA</name>
<proteinExistence type="predicted"/>
<dbReference type="EMBL" id="JAGDFM010001648">
    <property type="protein sequence ID" value="KAG7375141.1"/>
    <property type="molecule type" value="Genomic_DNA"/>
</dbReference>
<organism evidence="2 3">
    <name type="scientific">Phytophthora pseudosyringae</name>
    <dbReference type="NCBI Taxonomy" id="221518"/>
    <lineage>
        <taxon>Eukaryota</taxon>
        <taxon>Sar</taxon>
        <taxon>Stramenopiles</taxon>
        <taxon>Oomycota</taxon>
        <taxon>Peronosporomycetes</taxon>
        <taxon>Peronosporales</taxon>
        <taxon>Peronosporaceae</taxon>
        <taxon>Phytophthora</taxon>
    </lineage>
</organism>
<evidence type="ECO:0000313" key="3">
    <source>
        <dbReference type="Proteomes" id="UP000694044"/>
    </source>
</evidence>
<protein>
    <submittedName>
        <fullName evidence="2">Uncharacterized protein</fullName>
    </submittedName>
</protein>
<feature type="region of interest" description="Disordered" evidence="1">
    <location>
        <begin position="128"/>
        <end position="154"/>
    </location>
</feature>
<reference evidence="2" key="1">
    <citation type="submission" date="2021-02" db="EMBL/GenBank/DDBJ databases">
        <authorList>
            <person name="Palmer J.M."/>
        </authorList>
    </citation>
    <scope>NUCLEOTIDE SEQUENCE</scope>
    <source>
        <strain evidence="2">SCRP734</strain>
    </source>
</reference>
<dbReference type="AlphaFoldDB" id="A0A8T1V2I2"/>